<accession>J9CLM4</accession>
<dbReference type="GO" id="GO:0004826">
    <property type="term" value="F:phenylalanine-tRNA ligase activity"/>
    <property type="evidence" value="ECO:0007669"/>
    <property type="project" value="UniProtKB-EC"/>
</dbReference>
<dbReference type="AlphaFoldDB" id="J9CLM4"/>
<gene>
    <name evidence="2" type="ORF">EVA_10887</name>
</gene>
<feature type="domain" description="B3/B4 tRNA-binding" evidence="1">
    <location>
        <begin position="1"/>
        <end position="107"/>
    </location>
</feature>
<reference evidence="2" key="1">
    <citation type="journal article" date="2012" name="PLoS ONE">
        <title>Gene sets for utilization of primary and secondary nutrition supplies in the distal gut of endangered iberian lynx.</title>
        <authorList>
            <person name="Alcaide M."/>
            <person name="Messina E."/>
            <person name="Richter M."/>
            <person name="Bargiela R."/>
            <person name="Peplies J."/>
            <person name="Huws S.A."/>
            <person name="Newbold C.J."/>
            <person name="Golyshin P.N."/>
            <person name="Simon M.A."/>
            <person name="Lopez G."/>
            <person name="Yakimov M.M."/>
            <person name="Ferrer M."/>
        </authorList>
    </citation>
    <scope>NUCLEOTIDE SEQUENCE</scope>
</reference>
<sequence length="138" mass="15054">MARRVLQGKSLYAVNTVVDLVNLASLFSGYSTAALNADCIEGDTIELDLGQANEPYEGIGRGVLNIENLPVYRDRTGGFATPTSDSVRTMLQLDTTHLLVLINGYDGDEHNLEETVALTVSLLQRYAHCQAYEVIAYA</sequence>
<organism evidence="2">
    <name type="scientific">gut metagenome</name>
    <dbReference type="NCBI Taxonomy" id="749906"/>
    <lineage>
        <taxon>unclassified sequences</taxon>
        <taxon>metagenomes</taxon>
        <taxon>organismal metagenomes</taxon>
    </lineage>
</organism>
<name>J9CLM4_9ZZZZ</name>
<protein>
    <submittedName>
        <fullName evidence="2">B3/4 domain-containing protein</fullName>
        <ecNumber evidence="2">6.1.1.20</ecNumber>
    </submittedName>
</protein>
<keyword evidence="2" id="KW-0436">Ligase</keyword>
<dbReference type="Gene3D" id="3.50.40.10">
    <property type="entry name" value="Phenylalanyl-trna Synthetase, Chain B, domain 3"/>
    <property type="match status" value="1"/>
</dbReference>
<dbReference type="Pfam" id="PF03483">
    <property type="entry name" value="B3_4"/>
    <property type="match status" value="1"/>
</dbReference>
<dbReference type="InterPro" id="IPR020825">
    <property type="entry name" value="Phe-tRNA_synthase-like_B3/B4"/>
</dbReference>
<dbReference type="PANTHER" id="PTHR39209:SF2">
    <property type="entry name" value="CYTOPLASMIC PROTEIN"/>
    <property type="match status" value="1"/>
</dbReference>
<comment type="caution">
    <text evidence="2">The sequence shown here is derived from an EMBL/GenBank/DDBJ whole genome shotgun (WGS) entry which is preliminary data.</text>
</comment>
<dbReference type="GO" id="GO:0003723">
    <property type="term" value="F:RNA binding"/>
    <property type="evidence" value="ECO:0007669"/>
    <property type="project" value="InterPro"/>
</dbReference>
<dbReference type="SUPFAM" id="SSF56037">
    <property type="entry name" value="PheT/TilS domain"/>
    <property type="match status" value="1"/>
</dbReference>
<dbReference type="InterPro" id="IPR005146">
    <property type="entry name" value="B3/B4_tRNA-bd"/>
</dbReference>
<proteinExistence type="predicted"/>
<dbReference type="EC" id="6.1.1.20" evidence="2"/>
<evidence type="ECO:0000259" key="1">
    <source>
        <dbReference type="Pfam" id="PF03483"/>
    </source>
</evidence>
<evidence type="ECO:0000313" key="2">
    <source>
        <dbReference type="EMBL" id="EJX01011.1"/>
    </source>
</evidence>
<dbReference type="EMBL" id="AMCI01003131">
    <property type="protein sequence ID" value="EJX01011.1"/>
    <property type="molecule type" value="Genomic_DNA"/>
</dbReference>
<dbReference type="PANTHER" id="PTHR39209">
    <property type="match status" value="1"/>
</dbReference>